<evidence type="ECO:0000259" key="2">
    <source>
        <dbReference type="Pfam" id="PF13360"/>
    </source>
</evidence>
<sequence length="397" mass="44253">MKKLNQLLALFLLLISIPSFSQSLVWEQDTGAAIHASPEIEDEYLYVGNAQGIFFKLDQNTGEVIWKYDSKAPIFSDAAVWNDLVLFSNEKGNLIALKKDSGKLEWIASGNPTQAIDLWDYYRAGPVAGKDKIYWGTEDGNLVALEPNTGKVIWDFPTNGAIHMSPVLVDNKALVGNFKGKVFAIDANTGSQIWTYQAKGSEYFPDAEFQKTPTVAQGKVYIGSRDTRLYVLDLETGKEIWDFTETGGSWIIASPLIFQDKVFFGSSDTYKFYALDRNSGEEIWSIRTFTRSYATPIPYQNTVLMAGFDGKIRAIEAKSGEIIWEYQTATSKFNFGNLYNPEGKFRNDLTINSAEEGEALINSLGPIINTPAIKDNILFFTSLDGKVYAIGLEDVNT</sequence>
<dbReference type="InterPro" id="IPR018391">
    <property type="entry name" value="PQQ_b-propeller_rpt"/>
</dbReference>
<name>A0A951J070_9BACT</name>
<dbReference type="Pfam" id="PF13360">
    <property type="entry name" value="PQQ_2"/>
    <property type="match status" value="1"/>
</dbReference>
<dbReference type="RefSeq" id="WP_219292733.1">
    <property type="nucleotide sequence ID" value="NZ_RPHB01000008.1"/>
</dbReference>
<evidence type="ECO:0000313" key="4">
    <source>
        <dbReference type="Proteomes" id="UP000727490"/>
    </source>
</evidence>
<reference evidence="3 4" key="1">
    <citation type="journal article" date="2020" name="Syst. Appl. Microbiol.">
        <title>Arthrospiribacter ruber gen. nov., sp. nov., a novel bacterium isolated from Arthrospira cultures.</title>
        <authorList>
            <person name="Waleron M."/>
            <person name="Misztak A."/>
            <person name="Waleron M.M."/>
            <person name="Furmaniak M."/>
            <person name="Mrozik A."/>
            <person name="Waleron K."/>
        </authorList>
    </citation>
    <scope>NUCLEOTIDE SEQUENCE [LARGE SCALE GENOMIC DNA]</scope>
    <source>
        <strain evidence="3 4">DPMB0001</strain>
    </source>
</reference>
<dbReference type="PANTHER" id="PTHR34512:SF30">
    <property type="entry name" value="OUTER MEMBRANE PROTEIN ASSEMBLY FACTOR BAMB"/>
    <property type="match status" value="1"/>
</dbReference>
<evidence type="ECO:0000313" key="3">
    <source>
        <dbReference type="EMBL" id="MBW3469549.1"/>
    </source>
</evidence>
<organism evidence="3 4">
    <name type="scientific">Arthrospiribacter ruber</name>
    <dbReference type="NCBI Taxonomy" id="2487934"/>
    <lineage>
        <taxon>Bacteria</taxon>
        <taxon>Pseudomonadati</taxon>
        <taxon>Bacteroidota</taxon>
        <taxon>Cytophagia</taxon>
        <taxon>Cytophagales</taxon>
        <taxon>Cyclobacteriaceae</taxon>
        <taxon>Arthrospiribacter</taxon>
    </lineage>
</organism>
<dbReference type="Proteomes" id="UP000727490">
    <property type="component" value="Unassembled WGS sequence"/>
</dbReference>
<keyword evidence="1" id="KW-0732">Signal</keyword>
<proteinExistence type="predicted"/>
<gene>
    <name evidence="3" type="ORF">EGN73_17255</name>
</gene>
<feature type="chain" id="PRO_5037084388" description="Pyrrolo-quinoline quinone repeat domain-containing protein" evidence="1">
    <location>
        <begin position="22"/>
        <end position="397"/>
    </location>
</feature>
<accession>A0A951J070</accession>
<dbReference type="AlphaFoldDB" id="A0A951J070"/>
<feature type="domain" description="Pyrrolo-quinoline quinone repeat" evidence="2">
    <location>
        <begin position="23"/>
        <end position="242"/>
    </location>
</feature>
<dbReference type="PANTHER" id="PTHR34512">
    <property type="entry name" value="CELL SURFACE PROTEIN"/>
    <property type="match status" value="1"/>
</dbReference>
<evidence type="ECO:0000256" key="1">
    <source>
        <dbReference type="SAM" id="SignalP"/>
    </source>
</evidence>
<keyword evidence="4" id="KW-1185">Reference proteome</keyword>
<protein>
    <recommendedName>
        <fullName evidence="2">Pyrrolo-quinoline quinone repeat domain-containing protein</fullName>
    </recommendedName>
</protein>
<dbReference type="SMART" id="SM00564">
    <property type="entry name" value="PQQ"/>
    <property type="match status" value="8"/>
</dbReference>
<dbReference type="InterPro" id="IPR002372">
    <property type="entry name" value="PQQ_rpt_dom"/>
</dbReference>
<dbReference type="EMBL" id="RPHB01000008">
    <property type="protein sequence ID" value="MBW3469549.1"/>
    <property type="molecule type" value="Genomic_DNA"/>
</dbReference>
<comment type="caution">
    <text evidence="3">The sequence shown here is derived from an EMBL/GenBank/DDBJ whole genome shotgun (WGS) entry which is preliminary data.</text>
</comment>
<feature type="signal peptide" evidence="1">
    <location>
        <begin position="1"/>
        <end position="21"/>
    </location>
</feature>